<accession>A0A6J4J952</accession>
<dbReference type="AlphaFoldDB" id="A0A6J4J952"/>
<feature type="compositionally biased region" description="Basic residues" evidence="1">
    <location>
        <begin position="148"/>
        <end position="157"/>
    </location>
</feature>
<feature type="compositionally biased region" description="Basic residues" evidence="1">
    <location>
        <begin position="104"/>
        <end position="116"/>
    </location>
</feature>
<organism evidence="2">
    <name type="scientific">uncultured Actinomycetospora sp</name>
    <dbReference type="NCBI Taxonomy" id="1135996"/>
    <lineage>
        <taxon>Bacteria</taxon>
        <taxon>Bacillati</taxon>
        <taxon>Actinomycetota</taxon>
        <taxon>Actinomycetes</taxon>
        <taxon>Pseudonocardiales</taxon>
        <taxon>Pseudonocardiaceae</taxon>
        <taxon>Actinomycetospora</taxon>
        <taxon>environmental samples</taxon>
    </lineage>
</organism>
<feature type="non-terminal residue" evidence="2">
    <location>
        <position position="301"/>
    </location>
</feature>
<evidence type="ECO:0000256" key="1">
    <source>
        <dbReference type="SAM" id="MobiDB-lite"/>
    </source>
</evidence>
<feature type="compositionally biased region" description="Low complexity" evidence="1">
    <location>
        <begin position="160"/>
        <end position="170"/>
    </location>
</feature>
<feature type="compositionally biased region" description="Basic residues" evidence="1">
    <location>
        <begin position="231"/>
        <end position="242"/>
    </location>
</feature>
<feature type="compositionally biased region" description="Low complexity" evidence="1">
    <location>
        <begin position="215"/>
        <end position="230"/>
    </location>
</feature>
<gene>
    <name evidence="2" type="ORF">AVDCRST_MAG54-2942</name>
</gene>
<sequence>GPGGTAGPGRKHRLRVERLRCRARGSPRSPDRHRVLGTCGGNAVRRGDRVVGGGPPPVERPGVRAARWCRREHRAGAVLWCAGPRAGVRCCAPGLLRGGDPRGGRRCPRRDTRRTRVGGVGGRRSRRAGTRDSPGGYDRRAEPALPRRPTRLPRRGGRPGTTDAAANGRTAGRRGVRVGLRPDRPRWVRWVLTALGGGWTTDRRPARAAADRACRATSAPGRSPRSAAHAAPRRAVRRGGRRRAVDRIHQGRPRSGQRPGLPGLRGERAARAAHPARTAVTASGLCRARRPHRCNIARRHL</sequence>
<dbReference type="EMBL" id="CADCTH010000372">
    <property type="protein sequence ID" value="CAA9270089.1"/>
    <property type="molecule type" value="Genomic_DNA"/>
</dbReference>
<feature type="compositionally biased region" description="Basic and acidic residues" evidence="1">
    <location>
        <begin position="201"/>
        <end position="214"/>
    </location>
</feature>
<name>A0A6J4J952_9PSEU</name>
<feature type="compositionally biased region" description="Low complexity" evidence="1">
    <location>
        <begin position="272"/>
        <end position="282"/>
    </location>
</feature>
<proteinExistence type="predicted"/>
<feature type="region of interest" description="Disordered" evidence="1">
    <location>
        <begin position="200"/>
        <end position="284"/>
    </location>
</feature>
<feature type="region of interest" description="Disordered" evidence="1">
    <location>
        <begin position="99"/>
        <end position="178"/>
    </location>
</feature>
<protein>
    <submittedName>
        <fullName evidence="2">Permease of the drug/metabolite transporter (DMT) superfamily</fullName>
    </submittedName>
</protein>
<feature type="non-terminal residue" evidence="2">
    <location>
        <position position="1"/>
    </location>
</feature>
<evidence type="ECO:0000313" key="2">
    <source>
        <dbReference type="EMBL" id="CAA9270089.1"/>
    </source>
</evidence>
<reference evidence="2" key="1">
    <citation type="submission" date="2020-02" db="EMBL/GenBank/DDBJ databases">
        <authorList>
            <person name="Meier V. D."/>
        </authorList>
    </citation>
    <scope>NUCLEOTIDE SEQUENCE</scope>
    <source>
        <strain evidence="2">AVDCRST_MAG54</strain>
    </source>
</reference>